<comment type="caution">
    <text evidence="1">The sequence shown here is derived from an EMBL/GenBank/DDBJ whole genome shotgun (WGS) entry which is preliminary data.</text>
</comment>
<reference evidence="1" key="1">
    <citation type="submission" date="2023-02" db="EMBL/GenBank/DDBJ databases">
        <title>Description of Herbaspirillum huttiense subsp. nephrolepsisexaltata and Herbaspirillum huttiense subsp. lycopersicon.</title>
        <authorList>
            <person name="Poudel M."/>
            <person name="Sharma A."/>
            <person name="Goss E."/>
            <person name="Tapia J.H."/>
            <person name="Harmon C.M."/>
            <person name="Jones J.B."/>
        </authorList>
    </citation>
    <scope>NUCLEOTIDE SEQUENCE</scope>
    <source>
        <strain evidence="1">NC40101</strain>
    </source>
</reference>
<name>A0AAE4GEL9_9BURK</name>
<evidence type="ECO:0000313" key="1">
    <source>
        <dbReference type="EMBL" id="MDT0340665.1"/>
    </source>
</evidence>
<sequence>MALTKDERRALELAREKIASEQAAVVCYALKLASEEYPDLRQAVERLQDYIGVALEGGGSTLTRWQLENGFYRGNVRADRLAWIDWMLGKPLPGEAVEIKWKAVGYKIEEGEYCGRFFRIVWAEFQQRWLITELNEMGVVTAAFAVNKRTEIDAAIVAHVWPEA</sequence>
<protein>
    <submittedName>
        <fullName evidence="1">Uncharacterized protein</fullName>
    </submittedName>
</protein>
<dbReference type="EMBL" id="JAVRAA010000025">
    <property type="protein sequence ID" value="MDT0340665.1"/>
    <property type="molecule type" value="Genomic_DNA"/>
</dbReference>
<dbReference type="RefSeq" id="WP_310838978.1">
    <property type="nucleotide sequence ID" value="NZ_JAVLSM010000024.1"/>
</dbReference>
<gene>
    <name evidence="1" type="ORF">RJN63_27800</name>
</gene>
<dbReference type="AlphaFoldDB" id="A0AAE4GEL9"/>
<organism evidence="1">
    <name type="scientific">Herbaspirillum huttiense subsp. nephrolepidis</name>
    <dbReference type="NCBI Taxonomy" id="3075126"/>
    <lineage>
        <taxon>Bacteria</taxon>
        <taxon>Pseudomonadati</taxon>
        <taxon>Pseudomonadota</taxon>
        <taxon>Betaproteobacteria</taxon>
        <taxon>Burkholderiales</taxon>
        <taxon>Oxalobacteraceae</taxon>
        <taxon>Herbaspirillum</taxon>
    </lineage>
</organism>
<proteinExistence type="predicted"/>
<accession>A0AAE4GEL9</accession>